<dbReference type="Pfam" id="PF05016">
    <property type="entry name" value="ParE_toxin"/>
    <property type="match status" value="1"/>
</dbReference>
<sequence length="85" mass="10009">MTYLIEIKQSAKKELAHLPHQVADKVIHQIKTLANNPRPDGCKKLKGADHTYRIRVNNYRVVYSLFDQRLIVQVIKISHRKDIYK</sequence>
<dbReference type="SUPFAM" id="SSF143011">
    <property type="entry name" value="RelE-like"/>
    <property type="match status" value="1"/>
</dbReference>
<proteinExistence type="inferred from homology"/>
<evidence type="ECO:0000313" key="3">
    <source>
        <dbReference type="EMBL" id="SJM90925.1"/>
    </source>
</evidence>
<dbReference type="PANTHER" id="PTHR35601">
    <property type="entry name" value="TOXIN RELE"/>
    <property type="match status" value="1"/>
</dbReference>
<protein>
    <submittedName>
        <fullName evidence="3">Addiction module toxin, RelE/StbE family</fullName>
    </submittedName>
</protein>
<dbReference type="EMBL" id="FUKJ01000105">
    <property type="protein sequence ID" value="SJM90925.1"/>
    <property type="molecule type" value="Genomic_DNA"/>
</dbReference>
<organism evidence="3 4">
    <name type="scientific">Crenothrix polyspora</name>
    <dbReference type="NCBI Taxonomy" id="360316"/>
    <lineage>
        <taxon>Bacteria</taxon>
        <taxon>Pseudomonadati</taxon>
        <taxon>Pseudomonadota</taxon>
        <taxon>Gammaproteobacteria</taxon>
        <taxon>Methylococcales</taxon>
        <taxon>Crenotrichaceae</taxon>
        <taxon>Crenothrix</taxon>
    </lineage>
</organism>
<name>A0A1R4H3T8_9GAMM</name>
<evidence type="ECO:0000313" key="4">
    <source>
        <dbReference type="Proteomes" id="UP000195442"/>
    </source>
</evidence>
<evidence type="ECO:0000256" key="2">
    <source>
        <dbReference type="ARBA" id="ARBA00022649"/>
    </source>
</evidence>
<reference evidence="4" key="1">
    <citation type="submission" date="2017-02" db="EMBL/GenBank/DDBJ databases">
        <authorList>
            <person name="Daims H."/>
        </authorList>
    </citation>
    <scope>NUCLEOTIDE SEQUENCE [LARGE SCALE GENOMIC DNA]</scope>
</reference>
<keyword evidence="2" id="KW-1277">Toxin-antitoxin system</keyword>
<dbReference type="PANTHER" id="PTHR35601:SF1">
    <property type="entry name" value="TOXIN RELE"/>
    <property type="match status" value="1"/>
</dbReference>
<dbReference type="Gene3D" id="3.30.2310.20">
    <property type="entry name" value="RelE-like"/>
    <property type="match status" value="1"/>
</dbReference>
<dbReference type="AlphaFoldDB" id="A0A1R4H3T8"/>
<dbReference type="InterPro" id="IPR007712">
    <property type="entry name" value="RelE/ParE_toxin"/>
</dbReference>
<dbReference type="InterPro" id="IPR035093">
    <property type="entry name" value="RelE/ParE_toxin_dom_sf"/>
</dbReference>
<dbReference type="Proteomes" id="UP000195442">
    <property type="component" value="Unassembled WGS sequence"/>
</dbReference>
<dbReference type="OrthoDB" id="5570653at2"/>
<accession>A0A1R4H3T8</accession>
<dbReference type="RefSeq" id="WP_087146317.1">
    <property type="nucleotide sequence ID" value="NZ_FUKJ01000105.1"/>
</dbReference>
<gene>
    <name evidence="3" type="ORF">CRENPOLYSF2_1930004</name>
</gene>
<comment type="similarity">
    <text evidence="1">Belongs to the RelE toxin family.</text>
</comment>
<evidence type="ECO:0000256" key="1">
    <source>
        <dbReference type="ARBA" id="ARBA00006226"/>
    </source>
</evidence>
<keyword evidence="4" id="KW-1185">Reference proteome</keyword>